<dbReference type="GO" id="GO:0043190">
    <property type="term" value="C:ATP-binding cassette (ABC) transporter complex"/>
    <property type="evidence" value="ECO:0007669"/>
    <property type="project" value="InterPro"/>
</dbReference>
<proteinExistence type="inferred from homology"/>
<comment type="subcellular location">
    <subcellularLocation>
        <location evidence="1 9">Cell membrane</location>
        <topology evidence="1 9">Multi-pass membrane protein</topology>
    </subcellularLocation>
</comment>
<evidence type="ECO:0000256" key="9">
    <source>
        <dbReference type="RuleBase" id="RU363032"/>
    </source>
</evidence>
<keyword evidence="8 9" id="KW-0472">Membrane</keyword>
<feature type="transmembrane region" description="Helical" evidence="9">
    <location>
        <begin position="12"/>
        <end position="39"/>
    </location>
</feature>
<feature type="domain" description="ABC transmembrane type-1" evidence="10">
    <location>
        <begin position="15"/>
        <end position="205"/>
    </location>
</feature>
<evidence type="ECO:0000256" key="3">
    <source>
        <dbReference type="ARBA" id="ARBA00022448"/>
    </source>
</evidence>
<sequence>MDAVFAAFPTYLSGFAVTLQLTAWSAAIAMALGLVVAALRVSPLRPFRFFAAAYVEVLRNMPLTLIFFFAVFVLPQFGVIPPLGFWTAVLCLSTYTSAFVAEAVRSGINSVGVGQAEAARAIGLTFGQTLGEVVLPQAVRTVVPPLINVFIALAKNTSVAAGFAVVELTAAGRRLSQGNPSDTILLLVGVVVFYLLITIPMGVIAGAVERKVAFSR</sequence>
<dbReference type="PROSITE" id="PS50928">
    <property type="entry name" value="ABC_TM1"/>
    <property type="match status" value="1"/>
</dbReference>
<dbReference type="RefSeq" id="WP_043603128.1">
    <property type="nucleotide sequence ID" value="NZ_AXCY01000008.1"/>
</dbReference>
<accession>A0A0A0BVZ7</accession>
<evidence type="ECO:0000313" key="11">
    <source>
        <dbReference type="EMBL" id="KGM12145.1"/>
    </source>
</evidence>
<dbReference type="CDD" id="cd06261">
    <property type="entry name" value="TM_PBP2"/>
    <property type="match status" value="1"/>
</dbReference>
<evidence type="ECO:0000256" key="8">
    <source>
        <dbReference type="ARBA" id="ARBA00023136"/>
    </source>
</evidence>
<evidence type="ECO:0000256" key="6">
    <source>
        <dbReference type="ARBA" id="ARBA00022970"/>
    </source>
</evidence>
<dbReference type="OrthoDB" id="3181282at2"/>
<keyword evidence="12" id="KW-1185">Reference proteome</keyword>
<dbReference type="InterPro" id="IPR010065">
    <property type="entry name" value="AA_ABC_transptr_permease_3TM"/>
</dbReference>
<evidence type="ECO:0000256" key="2">
    <source>
        <dbReference type="ARBA" id="ARBA00010072"/>
    </source>
</evidence>
<evidence type="ECO:0000259" key="10">
    <source>
        <dbReference type="PROSITE" id="PS50928"/>
    </source>
</evidence>
<feature type="transmembrane region" description="Helical" evidence="9">
    <location>
        <begin position="60"/>
        <end position="77"/>
    </location>
</feature>
<evidence type="ECO:0000256" key="4">
    <source>
        <dbReference type="ARBA" id="ARBA00022475"/>
    </source>
</evidence>
<organism evidence="11 12">
    <name type="scientific">Cellulomonas carbonis T26</name>
    <dbReference type="NCBI Taxonomy" id="947969"/>
    <lineage>
        <taxon>Bacteria</taxon>
        <taxon>Bacillati</taxon>
        <taxon>Actinomycetota</taxon>
        <taxon>Actinomycetes</taxon>
        <taxon>Micrococcales</taxon>
        <taxon>Cellulomonadaceae</taxon>
        <taxon>Cellulomonas</taxon>
    </lineage>
</organism>
<evidence type="ECO:0000256" key="5">
    <source>
        <dbReference type="ARBA" id="ARBA00022692"/>
    </source>
</evidence>
<dbReference type="Gene3D" id="1.10.3720.10">
    <property type="entry name" value="MetI-like"/>
    <property type="match status" value="1"/>
</dbReference>
<reference evidence="11 12" key="1">
    <citation type="submission" date="2013-08" db="EMBL/GenBank/DDBJ databases">
        <title>Genome sequencing of Cellulomonas carbonis T26.</title>
        <authorList>
            <person name="Chen F."/>
            <person name="Li Y."/>
            <person name="Wang G."/>
        </authorList>
    </citation>
    <scope>NUCLEOTIDE SEQUENCE [LARGE SCALE GENOMIC DNA]</scope>
    <source>
        <strain evidence="11 12">T26</strain>
    </source>
</reference>
<dbReference type="SUPFAM" id="SSF161098">
    <property type="entry name" value="MetI-like"/>
    <property type="match status" value="1"/>
</dbReference>
<dbReference type="InterPro" id="IPR043429">
    <property type="entry name" value="ArtM/GltK/GlnP/TcyL/YhdX-like"/>
</dbReference>
<dbReference type="EMBL" id="AXCY01000008">
    <property type="protein sequence ID" value="KGM12145.1"/>
    <property type="molecule type" value="Genomic_DNA"/>
</dbReference>
<dbReference type="InterPro" id="IPR000515">
    <property type="entry name" value="MetI-like"/>
</dbReference>
<protein>
    <submittedName>
        <fullName evidence="11">Amino acid ABC transporter permease</fullName>
    </submittedName>
</protein>
<dbReference type="AlphaFoldDB" id="A0A0A0BVZ7"/>
<feature type="transmembrane region" description="Helical" evidence="9">
    <location>
        <begin position="183"/>
        <end position="208"/>
    </location>
</feature>
<keyword evidence="5 9" id="KW-0812">Transmembrane</keyword>
<dbReference type="GO" id="GO:0006865">
    <property type="term" value="P:amino acid transport"/>
    <property type="evidence" value="ECO:0007669"/>
    <property type="project" value="UniProtKB-KW"/>
</dbReference>
<keyword evidence="4" id="KW-1003">Cell membrane</keyword>
<dbReference type="GO" id="GO:0022857">
    <property type="term" value="F:transmembrane transporter activity"/>
    <property type="evidence" value="ECO:0007669"/>
    <property type="project" value="InterPro"/>
</dbReference>
<dbReference type="Proteomes" id="UP000029839">
    <property type="component" value="Unassembled WGS sequence"/>
</dbReference>
<evidence type="ECO:0000256" key="7">
    <source>
        <dbReference type="ARBA" id="ARBA00022989"/>
    </source>
</evidence>
<dbReference type="PANTHER" id="PTHR30614:SF37">
    <property type="entry name" value="AMINO-ACID ABC TRANSPORTER PERMEASE PROTEIN YHDX-RELATED"/>
    <property type="match status" value="1"/>
</dbReference>
<gene>
    <name evidence="11" type="ORF">N868_01875</name>
</gene>
<keyword evidence="7 9" id="KW-1133">Transmembrane helix</keyword>
<keyword evidence="6" id="KW-0029">Amino-acid transport</keyword>
<dbReference type="InterPro" id="IPR035906">
    <property type="entry name" value="MetI-like_sf"/>
</dbReference>
<evidence type="ECO:0000313" key="12">
    <source>
        <dbReference type="Proteomes" id="UP000029839"/>
    </source>
</evidence>
<dbReference type="PANTHER" id="PTHR30614">
    <property type="entry name" value="MEMBRANE COMPONENT OF AMINO ACID ABC TRANSPORTER"/>
    <property type="match status" value="1"/>
</dbReference>
<evidence type="ECO:0000256" key="1">
    <source>
        <dbReference type="ARBA" id="ARBA00004651"/>
    </source>
</evidence>
<name>A0A0A0BVZ7_9CELL</name>
<comment type="similarity">
    <text evidence="2">Belongs to the binding-protein-dependent transport system permease family. HisMQ subfamily.</text>
</comment>
<dbReference type="NCBIfam" id="TIGR01726">
    <property type="entry name" value="HEQRo_perm_3TM"/>
    <property type="match status" value="1"/>
</dbReference>
<dbReference type="Pfam" id="PF00528">
    <property type="entry name" value="BPD_transp_1"/>
    <property type="match status" value="1"/>
</dbReference>
<keyword evidence="3 9" id="KW-0813">Transport</keyword>
<comment type="caution">
    <text evidence="11">The sequence shown here is derived from an EMBL/GenBank/DDBJ whole genome shotgun (WGS) entry which is preliminary data.</text>
</comment>
<reference evidence="11 12" key="2">
    <citation type="journal article" date="2015" name="Stand. Genomic Sci.">
        <title>Draft genome sequence of Cellulomonas carbonis T26(T) and comparative analysis of six Cellulomonas genomes.</title>
        <authorList>
            <person name="Zhuang W."/>
            <person name="Zhang S."/>
            <person name="Xia X."/>
            <person name="Wang G."/>
        </authorList>
    </citation>
    <scope>NUCLEOTIDE SEQUENCE [LARGE SCALE GENOMIC DNA]</scope>
    <source>
        <strain evidence="11 12">T26</strain>
    </source>
</reference>